<dbReference type="EMBL" id="CAJVPZ010099767">
    <property type="protein sequence ID" value="CAG8820934.1"/>
    <property type="molecule type" value="Genomic_DNA"/>
</dbReference>
<evidence type="ECO:0000313" key="1">
    <source>
        <dbReference type="EMBL" id="CAG8820934.1"/>
    </source>
</evidence>
<dbReference type="OrthoDB" id="2429082at2759"/>
<accession>A0A9N9PFF3</accession>
<comment type="caution">
    <text evidence="1">The sequence shown here is derived from an EMBL/GenBank/DDBJ whole genome shotgun (WGS) entry which is preliminary data.</text>
</comment>
<dbReference type="AlphaFoldDB" id="A0A9N9PFF3"/>
<gene>
    <name evidence="1" type="ORF">RFULGI_LOCUS19638</name>
</gene>
<feature type="non-terminal residue" evidence="1">
    <location>
        <position position="1"/>
    </location>
</feature>
<name>A0A9N9PFF3_9GLOM</name>
<reference evidence="1" key="1">
    <citation type="submission" date="2021-06" db="EMBL/GenBank/DDBJ databases">
        <authorList>
            <person name="Kallberg Y."/>
            <person name="Tangrot J."/>
            <person name="Rosling A."/>
        </authorList>
    </citation>
    <scope>NUCLEOTIDE SEQUENCE</scope>
    <source>
        <strain evidence="1">IN212</strain>
    </source>
</reference>
<feature type="non-terminal residue" evidence="1">
    <location>
        <position position="159"/>
    </location>
</feature>
<dbReference type="Proteomes" id="UP000789396">
    <property type="component" value="Unassembled WGS sequence"/>
</dbReference>
<keyword evidence="2" id="KW-1185">Reference proteome</keyword>
<dbReference type="Gene3D" id="3.40.50.11350">
    <property type="match status" value="1"/>
</dbReference>
<organism evidence="1 2">
    <name type="scientific">Racocetra fulgida</name>
    <dbReference type="NCBI Taxonomy" id="60492"/>
    <lineage>
        <taxon>Eukaryota</taxon>
        <taxon>Fungi</taxon>
        <taxon>Fungi incertae sedis</taxon>
        <taxon>Mucoromycota</taxon>
        <taxon>Glomeromycotina</taxon>
        <taxon>Glomeromycetes</taxon>
        <taxon>Diversisporales</taxon>
        <taxon>Gigasporaceae</taxon>
        <taxon>Racocetra</taxon>
    </lineage>
</organism>
<evidence type="ECO:0000313" key="2">
    <source>
        <dbReference type="Proteomes" id="UP000789396"/>
    </source>
</evidence>
<protein>
    <submittedName>
        <fullName evidence="1">16994_t:CDS:1</fullName>
    </submittedName>
</protein>
<sequence>FHTGIVEKTENLTVLFREKLPKFREKMFKFVINTLKTPKMMDYEVIMIFNKSPRVIFPEVDTVIPYAPHIINQSKDIRRTLKKYIAIHWRMEEGDPKLMPKCARRLIKKVKAVKRKHKIKNVYLATDFPINGGEAQSRTFLEISDSHKKAIEILGLNID</sequence>
<proteinExistence type="predicted"/>